<keyword evidence="4" id="KW-1185">Reference proteome</keyword>
<accession>B0VGB7</accession>
<name>B0VGB7_CLOAI</name>
<evidence type="ECO:0000313" key="4">
    <source>
        <dbReference type="Proteomes" id="UP000002019"/>
    </source>
</evidence>
<sequence length="451" mass="51142">MFYRRYRKVNQKQIKLFYPKGLKFMRFNKTFICLFSLLIILFLISGCGNKRSPTGGPQDIDKPVVLESSPAEFGDISSGYIEISFSKPMDRNTLANSIYIYPPVQNKKITLDGANLKIHIKEFLKPDTNYFITLTKRLKDLRGNTLEKNQTLIYRNGKLATNRIAGTITYEEPTDKGLPLELTLLSADSLLVLSSVIQGGAYAIDNLNPQKHILRTYIDKDFNGRYDFGREPFFEGITDGSSVATLNITMAYGDTTRAKISQVNVLSDRELQVILSEDIKSYDELSIQTKNTPLSIAYQLIEGYIINLLTAKMDSTEYTLTLTGVKDKKDNISNKLETKFKVRPVADTLAPKIIFTNPRNGASVNTLLPVLEIHFNEIIPKANIKAKLLCGNQEIPLKHLSETGRIHRFQPPKELENYKSHLLIISSETTDFSGNHLKNDYELQFLPLLRK</sequence>
<feature type="domain" description="SbsA Ig-like" evidence="2">
    <location>
        <begin position="347"/>
        <end position="445"/>
    </location>
</feature>
<dbReference type="EMBL" id="CU466930">
    <property type="protein sequence ID" value="CAO80354.1"/>
    <property type="molecule type" value="Genomic_DNA"/>
</dbReference>
<dbReference type="InterPro" id="IPR032812">
    <property type="entry name" value="SbsA_Ig"/>
</dbReference>
<evidence type="ECO:0000256" key="1">
    <source>
        <dbReference type="ARBA" id="ARBA00022729"/>
    </source>
</evidence>
<evidence type="ECO:0000313" key="3">
    <source>
        <dbReference type="EMBL" id="CAO80354.1"/>
    </source>
</evidence>
<dbReference type="Pfam" id="PF13205">
    <property type="entry name" value="Big_5"/>
    <property type="match status" value="2"/>
</dbReference>
<organism evidence="3 4">
    <name type="scientific">Cloacimonas acidaminovorans (strain Evry)</name>
    <dbReference type="NCBI Taxonomy" id="459349"/>
    <lineage>
        <taxon>Bacteria</taxon>
        <taxon>Pseudomonadati</taxon>
        <taxon>Candidatus Cloacimonadota</taxon>
        <taxon>Candidatus Cloacimonadia</taxon>
        <taxon>Candidatus Cloacimonadales</taxon>
        <taxon>Candidatus Cloacimonadaceae</taxon>
        <taxon>Candidatus Cloacimonas</taxon>
    </lineage>
</organism>
<dbReference type="KEGG" id="caci:CLOAM0452"/>
<dbReference type="Gene3D" id="2.60.40.1220">
    <property type="match status" value="1"/>
</dbReference>
<dbReference type="InterPro" id="IPR014755">
    <property type="entry name" value="Cu-Rt/internalin_Ig-like"/>
</dbReference>
<dbReference type="eggNOG" id="COG2372">
    <property type="taxonomic scope" value="Bacteria"/>
</dbReference>
<feature type="domain" description="SbsA Ig-like" evidence="2">
    <location>
        <begin position="60"/>
        <end position="151"/>
    </location>
</feature>
<keyword evidence="1" id="KW-0732">Signal</keyword>
<dbReference type="STRING" id="459349.CLOAM0452"/>
<dbReference type="HOGENOM" id="CLU_606500_0_0_0"/>
<evidence type="ECO:0000259" key="2">
    <source>
        <dbReference type="Pfam" id="PF13205"/>
    </source>
</evidence>
<proteinExistence type="predicted"/>
<dbReference type="Proteomes" id="UP000002019">
    <property type="component" value="Chromosome"/>
</dbReference>
<reference evidence="3 4" key="1">
    <citation type="journal article" date="2008" name="J. Bacteriol.">
        <title>'Candidatus Cloacamonas acidaminovorans': genome sequence reconstruction provides a first glimpse of a new bacterial division.</title>
        <authorList>
            <person name="Pelletier E."/>
            <person name="Kreimeyer A."/>
            <person name="Bocs S."/>
            <person name="Rouy Z."/>
            <person name="Gyapay G."/>
            <person name="Chouari R."/>
            <person name="Riviere D."/>
            <person name="Ganesan A."/>
            <person name="Daegelen P."/>
            <person name="Sghir A."/>
            <person name="Cohen G.N."/>
            <person name="Medigue C."/>
            <person name="Weissenbach J."/>
            <person name="Le Paslier D."/>
        </authorList>
    </citation>
    <scope>NUCLEOTIDE SEQUENCE [LARGE SCALE GENOMIC DNA]</scope>
    <source>
        <strain evidence="4">Evry</strain>
    </source>
</reference>
<dbReference type="AlphaFoldDB" id="B0VGB7"/>
<protein>
    <recommendedName>
        <fullName evidence="2">SbsA Ig-like domain-containing protein</fullName>
    </recommendedName>
</protein>
<gene>
    <name evidence="3" type="ordered locus">CLOAM0452</name>
</gene>